<dbReference type="EMBL" id="SRJC01000002">
    <property type="protein sequence ID" value="TGB02936.1"/>
    <property type="molecule type" value="Genomic_DNA"/>
</dbReference>
<sequence>MKKYVWSLILAFFLNIGSTITGGVYVEDRQAFKEFLETAREEGLRYGEPITFITTGATTSDPPLPHRFSMDLRAYREIDGSAFMLNVVFYFIIVLSTVLLFKRLLKINIVDYQWRRLVSYLND</sequence>
<keyword evidence="1" id="KW-1133">Transmembrane helix</keyword>
<protein>
    <submittedName>
        <fullName evidence="2">Uncharacterized protein</fullName>
    </submittedName>
</protein>
<evidence type="ECO:0000313" key="2">
    <source>
        <dbReference type="EMBL" id="TGB02936.1"/>
    </source>
</evidence>
<evidence type="ECO:0000313" key="3">
    <source>
        <dbReference type="Proteomes" id="UP000297982"/>
    </source>
</evidence>
<proteinExistence type="predicted"/>
<accession>A0A4Z0GZJ6</accession>
<keyword evidence="1" id="KW-0472">Membrane</keyword>
<reference evidence="2 3" key="1">
    <citation type="journal article" date="2003" name="Int. J. Syst. Evol. Microbiol.">
        <title>Halobacillus salinus sp. nov., isolated from a salt lake on the coast of the East Sea in Korea.</title>
        <authorList>
            <person name="Yoon J.H."/>
            <person name="Kang K.H."/>
            <person name="Park Y.H."/>
        </authorList>
    </citation>
    <scope>NUCLEOTIDE SEQUENCE [LARGE SCALE GENOMIC DNA]</scope>
    <source>
        <strain evidence="2 3">HSL-3</strain>
    </source>
</reference>
<evidence type="ECO:0000256" key="1">
    <source>
        <dbReference type="SAM" id="Phobius"/>
    </source>
</evidence>
<comment type="caution">
    <text evidence="2">The sequence shown here is derived from an EMBL/GenBank/DDBJ whole genome shotgun (WGS) entry which is preliminary data.</text>
</comment>
<name>A0A4Z0GZJ6_9BACI</name>
<dbReference type="RefSeq" id="WP_135327844.1">
    <property type="nucleotide sequence ID" value="NZ_SRJC01000002.1"/>
</dbReference>
<keyword evidence="3" id="KW-1185">Reference proteome</keyword>
<dbReference type="STRING" id="192814.GCA_900166575_02694"/>
<dbReference type="Proteomes" id="UP000297982">
    <property type="component" value="Unassembled WGS sequence"/>
</dbReference>
<feature type="transmembrane region" description="Helical" evidence="1">
    <location>
        <begin position="82"/>
        <end position="101"/>
    </location>
</feature>
<keyword evidence="1" id="KW-0812">Transmembrane</keyword>
<dbReference type="AlphaFoldDB" id="A0A4Z0GZJ6"/>
<gene>
    <name evidence="2" type="ORF">E4663_12365</name>
</gene>
<organism evidence="2 3">
    <name type="scientific">Halobacillus salinus</name>
    <dbReference type="NCBI Taxonomy" id="192814"/>
    <lineage>
        <taxon>Bacteria</taxon>
        <taxon>Bacillati</taxon>
        <taxon>Bacillota</taxon>
        <taxon>Bacilli</taxon>
        <taxon>Bacillales</taxon>
        <taxon>Bacillaceae</taxon>
        <taxon>Halobacillus</taxon>
    </lineage>
</organism>